<proteinExistence type="inferred from homology"/>
<evidence type="ECO:0000256" key="4">
    <source>
        <dbReference type="ARBA" id="ARBA00020268"/>
    </source>
</evidence>
<dbReference type="GO" id="GO:0042910">
    <property type="term" value="F:xenobiotic transmembrane transporter activity"/>
    <property type="evidence" value="ECO:0007669"/>
    <property type="project" value="InterPro"/>
</dbReference>
<feature type="transmembrane region" description="Helical" evidence="13">
    <location>
        <begin position="358"/>
        <end position="378"/>
    </location>
</feature>
<dbReference type="EMBL" id="JAJBMB010000002">
    <property type="protein sequence ID" value="MCB5445048.1"/>
    <property type="molecule type" value="Genomic_DNA"/>
</dbReference>
<evidence type="ECO:0000256" key="10">
    <source>
        <dbReference type="ARBA" id="ARBA00023065"/>
    </source>
</evidence>
<evidence type="ECO:0000313" key="16">
    <source>
        <dbReference type="Proteomes" id="UP001299409"/>
    </source>
</evidence>
<evidence type="ECO:0000313" key="15">
    <source>
        <dbReference type="EMBL" id="VYT70140.1"/>
    </source>
</evidence>
<evidence type="ECO:0000313" key="14">
    <source>
        <dbReference type="EMBL" id="MCB5445048.1"/>
    </source>
</evidence>
<dbReference type="GO" id="GO:0006811">
    <property type="term" value="P:monoatomic ion transport"/>
    <property type="evidence" value="ECO:0007669"/>
    <property type="project" value="UniProtKB-KW"/>
</dbReference>
<evidence type="ECO:0000256" key="9">
    <source>
        <dbReference type="ARBA" id="ARBA00022989"/>
    </source>
</evidence>
<feature type="transmembrane region" description="Helical" evidence="13">
    <location>
        <begin position="411"/>
        <end position="435"/>
    </location>
</feature>
<dbReference type="InterPro" id="IPR048279">
    <property type="entry name" value="MdtK-like"/>
</dbReference>
<evidence type="ECO:0000256" key="1">
    <source>
        <dbReference type="ARBA" id="ARBA00003408"/>
    </source>
</evidence>
<keyword evidence="5" id="KW-0813">Transport</keyword>
<comment type="similarity">
    <text evidence="3">Belongs to the multi antimicrobial extrusion (MATE) (TC 2.A.66.1) family.</text>
</comment>
<evidence type="ECO:0000256" key="2">
    <source>
        <dbReference type="ARBA" id="ARBA00004651"/>
    </source>
</evidence>
<accession>A0A6N2YX24</accession>
<feature type="transmembrane region" description="Helical" evidence="13">
    <location>
        <begin position="165"/>
        <end position="186"/>
    </location>
</feature>
<feature type="transmembrane region" description="Helical" evidence="13">
    <location>
        <begin position="134"/>
        <end position="158"/>
    </location>
</feature>
<evidence type="ECO:0000256" key="3">
    <source>
        <dbReference type="ARBA" id="ARBA00010199"/>
    </source>
</evidence>
<evidence type="ECO:0000256" key="6">
    <source>
        <dbReference type="ARBA" id="ARBA00022449"/>
    </source>
</evidence>
<organism evidence="15">
    <name type="scientific">Intestinibacter bartlettii</name>
    <dbReference type="NCBI Taxonomy" id="261299"/>
    <lineage>
        <taxon>Bacteria</taxon>
        <taxon>Bacillati</taxon>
        <taxon>Bacillota</taxon>
        <taxon>Clostridia</taxon>
        <taxon>Peptostreptococcales</taxon>
        <taxon>Peptostreptococcaceae</taxon>
        <taxon>Intestinibacter</taxon>
    </lineage>
</organism>
<keyword evidence="7" id="KW-1003">Cell membrane</keyword>
<dbReference type="PANTHER" id="PTHR43298">
    <property type="entry name" value="MULTIDRUG RESISTANCE PROTEIN NORM-RELATED"/>
    <property type="match status" value="1"/>
</dbReference>
<feature type="transmembrane region" description="Helical" evidence="13">
    <location>
        <begin position="318"/>
        <end position="338"/>
    </location>
</feature>
<dbReference type="NCBIfam" id="TIGR00797">
    <property type="entry name" value="matE"/>
    <property type="match status" value="1"/>
</dbReference>
<name>A0A6N2YX24_9FIRM</name>
<evidence type="ECO:0000256" key="12">
    <source>
        <dbReference type="ARBA" id="ARBA00031636"/>
    </source>
</evidence>
<dbReference type="GO" id="GO:0005886">
    <property type="term" value="C:plasma membrane"/>
    <property type="evidence" value="ECO:0007669"/>
    <property type="project" value="UniProtKB-SubCell"/>
</dbReference>
<dbReference type="GO" id="GO:0015297">
    <property type="term" value="F:antiporter activity"/>
    <property type="evidence" value="ECO:0007669"/>
    <property type="project" value="UniProtKB-KW"/>
</dbReference>
<dbReference type="InterPro" id="IPR050222">
    <property type="entry name" value="MATE_MdtK"/>
</dbReference>
<keyword evidence="6" id="KW-0050">Antiport</keyword>
<comment type="function">
    <text evidence="1">Multidrug efflux pump.</text>
</comment>
<evidence type="ECO:0000256" key="11">
    <source>
        <dbReference type="ARBA" id="ARBA00023136"/>
    </source>
</evidence>
<keyword evidence="16" id="KW-1185">Reference proteome</keyword>
<sequence length="457" mass="49982">MTNDMTKGNPLKIFIYFTIPLLIGNIFQQLYSMVDTIIVGRFVGVNALAALGACNSLFFLVNGLVLGLTSGFAVLVAQKFGAKDEKGVKKAVASNITLTIVLTVIITIVALLAVKPLLNMMNTPENIYEDARVYITLIYAGIITQTGYNMAAGILRALGDSKTPLYFLIVASILNVILDLIFIINFNMGVAGAAYATNIAQGVSAVLCFIYSYKKFKILRLKKEDFKVEKEYYTTHLKIAIPMSMQFSVTAVGIIIIQSAINTFGSVVIASYTAASKVLQLVMQPSTSFGVTVATYAGQNLGAGRFDRIKHGIKIMNIVSIITSLIAGVVLVTLGKYFVMLFIENPTPEIFDYAQQVLNYSAIFFIPLGFIFVYRNVLQGMGESFVPMMAGFFELAARATVAFTLPKVIGFTGICLSDPIAWISACVPLMLTYYIKMKKIDKKNKLNEEINNPAEVL</sequence>
<evidence type="ECO:0000256" key="7">
    <source>
        <dbReference type="ARBA" id="ARBA00022475"/>
    </source>
</evidence>
<dbReference type="CDD" id="cd13138">
    <property type="entry name" value="MATE_yoeA_like"/>
    <property type="match status" value="1"/>
</dbReference>
<keyword evidence="8 13" id="KW-0812">Transmembrane</keyword>
<evidence type="ECO:0000256" key="5">
    <source>
        <dbReference type="ARBA" id="ARBA00022448"/>
    </source>
</evidence>
<reference evidence="14 16" key="2">
    <citation type="submission" date="2021-10" db="EMBL/GenBank/DDBJ databases">
        <title>Collection of gut derived symbiotic bacterial strains cultured from healthy donors.</title>
        <authorList>
            <person name="Lin H."/>
            <person name="Littmann E."/>
            <person name="Claire K."/>
            <person name="Pamer E."/>
        </authorList>
    </citation>
    <scope>NUCLEOTIDE SEQUENCE [LARGE SCALE GENOMIC DNA]</scope>
    <source>
        <strain evidence="14 16">MSK.17.68</strain>
    </source>
</reference>
<dbReference type="PIRSF" id="PIRSF006603">
    <property type="entry name" value="DinF"/>
    <property type="match status" value="1"/>
</dbReference>
<dbReference type="Proteomes" id="UP001299409">
    <property type="component" value="Unassembled WGS sequence"/>
</dbReference>
<feature type="transmembrane region" description="Helical" evidence="13">
    <location>
        <begin position="92"/>
        <end position="114"/>
    </location>
</feature>
<protein>
    <recommendedName>
        <fullName evidence="4">Probable multidrug resistance protein NorM</fullName>
    </recommendedName>
    <alternativeName>
        <fullName evidence="12">Multidrug-efflux transporter</fullName>
    </alternativeName>
</protein>
<evidence type="ECO:0000256" key="8">
    <source>
        <dbReference type="ARBA" id="ARBA00022692"/>
    </source>
</evidence>
<dbReference type="AlphaFoldDB" id="A0A6N2YX24"/>
<keyword evidence="9 13" id="KW-1133">Transmembrane helix</keyword>
<dbReference type="Pfam" id="PF01554">
    <property type="entry name" value="MatE"/>
    <property type="match status" value="2"/>
</dbReference>
<dbReference type="PANTHER" id="PTHR43298:SF2">
    <property type="entry name" value="FMN_FAD EXPORTER YEEO-RELATED"/>
    <property type="match status" value="1"/>
</dbReference>
<dbReference type="RefSeq" id="WP_022071686.1">
    <property type="nucleotide sequence ID" value="NZ_BAABXU010000001.1"/>
</dbReference>
<dbReference type="InterPro" id="IPR002528">
    <property type="entry name" value="MATE_fam"/>
</dbReference>
<feature type="transmembrane region" description="Helical" evidence="13">
    <location>
        <begin position="192"/>
        <end position="213"/>
    </location>
</feature>
<dbReference type="EMBL" id="CACRUE010000006">
    <property type="protein sequence ID" value="VYT70140.1"/>
    <property type="molecule type" value="Genomic_DNA"/>
</dbReference>
<evidence type="ECO:0000256" key="13">
    <source>
        <dbReference type="SAM" id="Phobius"/>
    </source>
</evidence>
<keyword evidence="10" id="KW-0406">Ion transport</keyword>
<gene>
    <name evidence="15" type="primary">mepA_5</name>
    <name evidence="15" type="ORF">IBLFYP30_00953</name>
    <name evidence="14" type="ORF">LIP50_02395</name>
</gene>
<feature type="transmembrane region" description="Helical" evidence="13">
    <location>
        <begin position="13"/>
        <end position="31"/>
    </location>
</feature>
<feature type="transmembrane region" description="Helical" evidence="13">
    <location>
        <begin position="247"/>
        <end position="272"/>
    </location>
</feature>
<reference evidence="15" key="1">
    <citation type="submission" date="2019-11" db="EMBL/GenBank/DDBJ databases">
        <authorList>
            <person name="Feng L."/>
        </authorList>
    </citation>
    <scope>NUCLEOTIDE SEQUENCE</scope>
    <source>
        <strain evidence="15">IbartlettiiLFYP30</strain>
    </source>
</reference>
<feature type="transmembrane region" description="Helical" evidence="13">
    <location>
        <begin position="64"/>
        <end position="80"/>
    </location>
</feature>
<keyword evidence="11 13" id="KW-0472">Membrane</keyword>
<comment type="subcellular location">
    <subcellularLocation>
        <location evidence="2">Cell membrane</location>
        <topology evidence="2">Multi-pass membrane protein</topology>
    </subcellularLocation>
</comment>